<evidence type="ECO:0000313" key="2">
    <source>
        <dbReference type="EMBL" id="OYR90043.1"/>
    </source>
</evidence>
<accession>A0A256LA85</accession>
<organism evidence="2 3">
    <name type="scientific">Lactobacillus taiwanensis</name>
    <dbReference type="NCBI Taxonomy" id="508451"/>
    <lineage>
        <taxon>Bacteria</taxon>
        <taxon>Bacillati</taxon>
        <taxon>Bacillota</taxon>
        <taxon>Bacilli</taxon>
        <taxon>Lactobacillales</taxon>
        <taxon>Lactobacillaceae</taxon>
        <taxon>Lactobacillus</taxon>
    </lineage>
</organism>
<reference evidence="2 3" key="1">
    <citation type="submission" date="2017-04" db="EMBL/GenBank/DDBJ databases">
        <authorList>
            <person name="Afonso C.L."/>
            <person name="Miller P.J."/>
            <person name="Scott M.A."/>
            <person name="Spackman E."/>
            <person name="Goraichik I."/>
            <person name="Dimitrov K.M."/>
            <person name="Suarez D.L."/>
            <person name="Swayne D.E."/>
        </authorList>
    </citation>
    <scope>NUCLEOTIDE SEQUENCE [LARGE SCALE GENOMIC DNA]</scope>
    <source>
        <strain evidence="2 3">609q</strain>
    </source>
</reference>
<reference evidence="3 4" key="3">
    <citation type="submission" date="2017-09" db="EMBL/GenBank/DDBJ databases">
        <title>Tripartite evolution among Lactobacillus johnsonii, Lactobacillus taiwanensis, Lactobacillus reuteri and their rodent host.</title>
        <authorList>
            <person name="Wang T."/>
            <person name="Knowles S."/>
            <person name="Cheng C."/>
        </authorList>
    </citation>
    <scope>NUCLEOTIDE SEQUENCE [LARGE SCALE GENOMIC DNA]</scope>
    <source>
        <strain evidence="2 3">609q</strain>
        <strain evidence="1 4">609u</strain>
    </source>
</reference>
<name>A0A256LA85_9LACO</name>
<evidence type="ECO:0000313" key="4">
    <source>
        <dbReference type="Proteomes" id="UP000216316"/>
    </source>
</evidence>
<dbReference type="AlphaFoldDB" id="A0A256LA85"/>
<dbReference type="EMBL" id="NGNV01000055">
    <property type="protein sequence ID" value="OYR87172.1"/>
    <property type="molecule type" value="Genomic_DNA"/>
</dbReference>
<dbReference type="EMBL" id="NGNX01000062">
    <property type="protein sequence ID" value="OYR90043.1"/>
    <property type="molecule type" value="Genomic_DNA"/>
</dbReference>
<sequence>MAYKVIKAFTDSNLNSANSLGEKHIYWEGDAYPFKPYAGASTKLRLAELTSGGYIKEIIEDGRTSSEN</sequence>
<evidence type="ECO:0000313" key="3">
    <source>
        <dbReference type="Proteomes" id="UP000215828"/>
    </source>
</evidence>
<evidence type="ECO:0000313" key="1">
    <source>
        <dbReference type="EMBL" id="OYR87172.1"/>
    </source>
</evidence>
<dbReference type="Proteomes" id="UP000216316">
    <property type="component" value="Unassembled WGS sequence"/>
</dbReference>
<comment type="caution">
    <text evidence="2">The sequence shown here is derived from an EMBL/GenBank/DDBJ whole genome shotgun (WGS) entry which is preliminary data.</text>
</comment>
<proteinExistence type="predicted"/>
<dbReference type="Proteomes" id="UP000215828">
    <property type="component" value="Unassembled WGS sequence"/>
</dbReference>
<reference evidence="1 4" key="2">
    <citation type="submission" date="2017-05" db="EMBL/GenBank/DDBJ databases">
        <authorList>
            <person name="Lin X.B."/>
            <person name="Stothard P."/>
            <person name="Tasseva G."/>
            <person name="Walter J."/>
        </authorList>
    </citation>
    <scope>NUCLEOTIDE SEQUENCE [LARGE SCALE GENOMIC DNA]</scope>
    <source>
        <strain evidence="1 4">609u</strain>
    </source>
</reference>
<dbReference type="RefSeq" id="WP_094496167.1">
    <property type="nucleotide sequence ID" value="NZ_NGNV01000055.1"/>
</dbReference>
<protein>
    <submittedName>
        <fullName evidence="2">Uncharacterized protein</fullName>
    </submittedName>
</protein>
<keyword evidence="4" id="KW-1185">Reference proteome</keyword>
<gene>
    <name evidence="1" type="ORF">CBF53_09310</name>
    <name evidence="2" type="ORF">CBF70_10370</name>
</gene>